<feature type="region of interest" description="Disordered" evidence="1">
    <location>
        <begin position="16"/>
        <end position="47"/>
    </location>
</feature>
<protein>
    <submittedName>
        <fullName evidence="2">Uncharacterized protein</fullName>
    </submittedName>
</protein>
<gene>
    <name evidence="2" type="ORF">QBC40DRAFT_327341</name>
</gene>
<comment type="caution">
    <text evidence="2">The sequence shown here is derived from an EMBL/GenBank/DDBJ whole genome shotgun (WGS) entry which is preliminary data.</text>
</comment>
<accession>A0AAN6XSU9</accession>
<evidence type="ECO:0000256" key="1">
    <source>
        <dbReference type="SAM" id="MobiDB-lite"/>
    </source>
</evidence>
<sequence length="236" mass="27015">TCTEVSALLCSRKTSKSVLPHTGRGKASGERQSPRCSRRMRSKQTSSKPLSIVVSVLVRIETCCRQRTLHRCIDNSAAISGRPYLVDRWSHWDPFGRHGQRSIVCGKKKCGRTILANPQTGRRTASNRHWTQNENTNSSACMRGYHAHNCDRWHFVSSALRRLDDACATKITPRTRTWPEIYAWKSELSCSYQDRPAPIQAPRCHSGLIGREILHIERLKHLTPVSWVMARWWKLS</sequence>
<evidence type="ECO:0000313" key="3">
    <source>
        <dbReference type="Proteomes" id="UP001303160"/>
    </source>
</evidence>
<proteinExistence type="predicted"/>
<dbReference type="EMBL" id="MU863879">
    <property type="protein sequence ID" value="KAK4204875.1"/>
    <property type="molecule type" value="Genomic_DNA"/>
</dbReference>
<evidence type="ECO:0000313" key="2">
    <source>
        <dbReference type="EMBL" id="KAK4204875.1"/>
    </source>
</evidence>
<organism evidence="2 3">
    <name type="scientific">Triangularia verruculosa</name>
    <dbReference type="NCBI Taxonomy" id="2587418"/>
    <lineage>
        <taxon>Eukaryota</taxon>
        <taxon>Fungi</taxon>
        <taxon>Dikarya</taxon>
        <taxon>Ascomycota</taxon>
        <taxon>Pezizomycotina</taxon>
        <taxon>Sordariomycetes</taxon>
        <taxon>Sordariomycetidae</taxon>
        <taxon>Sordariales</taxon>
        <taxon>Podosporaceae</taxon>
        <taxon>Triangularia</taxon>
    </lineage>
</organism>
<dbReference type="Proteomes" id="UP001303160">
    <property type="component" value="Unassembled WGS sequence"/>
</dbReference>
<keyword evidence="3" id="KW-1185">Reference proteome</keyword>
<dbReference type="AlphaFoldDB" id="A0AAN6XSU9"/>
<feature type="non-terminal residue" evidence="2">
    <location>
        <position position="1"/>
    </location>
</feature>
<reference evidence="2" key="1">
    <citation type="journal article" date="2023" name="Mol. Phylogenet. Evol.">
        <title>Genome-scale phylogeny and comparative genomics of the fungal order Sordariales.</title>
        <authorList>
            <person name="Hensen N."/>
            <person name="Bonometti L."/>
            <person name="Westerberg I."/>
            <person name="Brannstrom I.O."/>
            <person name="Guillou S."/>
            <person name="Cros-Aarteil S."/>
            <person name="Calhoun S."/>
            <person name="Haridas S."/>
            <person name="Kuo A."/>
            <person name="Mondo S."/>
            <person name="Pangilinan J."/>
            <person name="Riley R."/>
            <person name="LaButti K."/>
            <person name="Andreopoulos B."/>
            <person name="Lipzen A."/>
            <person name="Chen C."/>
            <person name="Yan M."/>
            <person name="Daum C."/>
            <person name="Ng V."/>
            <person name="Clum A."/>
            <person name="Steindorff A."/>
            <person name="Ohm R.A."/>
            <person name="Martin F."/>
            <person name="Silar P."/>
            <person name="Natvig D.O."/>
            <person name="Lalanne C."/>
            <person name="Gautier V."/>
            <person name="Ament-Velasquez S.L."/>
            <person name="Kruys A."/>
            <person name="Hutchinson M.I."/>
            <person name="Powell A.J."/>
            <person name="Barry K."/>
            <person name="Miller A.N."/>
            <person name="Grigoriev I.V."/>
            <person name="Debuchy R."/>
            <person name="Gladieux P."/>
            <person name="Hiltunen Thoren M."/>
            <person name="Johannesson H."/>
        </authorList>
    </citation>
    <scope>NUCLEOTIDE SEQUENCE</scope>
    <source>
        <strain evidence="2">CBS 315.58</strain>
    </source>
</reference>
<name>A0AAN6XSU9_9PEZI</name>
<reference evidence="2" key="2">
    <citation type="submission" date="2023-05" db="EMBL/GenBank/DDBJ databases">
        <authorList>
            <consortium name="Lawrence Berkeley National Laboratory"/>
            <person name="Steindorff A."/>
            <person name="Hensen N."/>
            <person name="Bonometti L."/>
            <person name="Westerberg I."/>
            <person name="Brannstrom I.O."/>
            <person name="Guillou S."/>
            <person name="Cros-Aarteil S."/>
            <person name="Calhoun S."/>
            <person name="Haridas S."/>
            <person name="Kuo A."/>
            <person name="Mondo S."/>
            <person name="Pangilinan J."/>
            <person name="Riley R."/>
            <person name="Labutti K."/>
            <person name="Andreopoulos B."/>
            <person name="Lipzen A."/>
            <person name="Chen C."/>
            <person name="Yanf M."/>
            <person name="Daum C."/>
            <person name="Ng V."/>
            <person name="Clum A."/>
            <person name="Ohm R."/>
            <person name="Martin F."/>
            <person name="Silar P."/>
            <person name="Natvig D."/>
            <person name="Lalanne C."/>
            <person name="Gautier V."/>
            <person name="Ament-Velasquez S.L."/>
            <person name="Kruys A."/>
            <person name="Hutchinson M.I."/>
            <person name="Powell A.J."/>
            <person name="Barry K."/>
            <person name="Miller A.N."/>
            <person name="Grigoriev I.V."/>
            <person name="Debuchy R."/>
            <person name="Gladieux P."/>
            <person name="Thoren M.H."/>
            <person name="Johannesson H."/>
        </authorList>
    </citation>
    <scope>NUCLEOTIDE SEQUENCE</scope>
    <source>
        <strain evidence="2">CBS 315.58</strain>
    </source>
</reference>